<comment type="caution">
    <text evidence="1">The sequence shown here is derived from an EMBL/GenBank/DDBJ whole genome shotgun (WGS) entry which is preliminary data.</text>
</comment>
<evidence type="ECO:0000313" key="2">
    <source>
        <dbReference type="Proteomes" id="UP000805193"/>
    </source>
</evidence>
<dbReference type="Proteomes" id="UP000805193">
    <property type="component" value="Unassembled WGS sequence"/>
</dbReference>
<proteinExistence type="predicted"/>
<sequence>MKSIQRGLFVVFEGCDRTGKTTQIKLLSESLGKLGHKTETVAFPNRSTTTGTLLDSYLKASTDLDDHAVHLLFSANRWEAAPSLLSTLARNTTVIADRYAYSGVAFSAAKSLDFRWCQQCDVGLPEPDLVLYMSVPPETLATRGGFGEERYENSSFQEKVRANYNRLASLEAKGGRWIEDGTFADSEATVKLIRIFDKLFDMMNSRNPVVKNFKAPLRMSTHHLWKPFFEEAASYILGLKGVTGLPLYLTRRKTAFLGFLMAIKSFEGLCEDLLGGQEPLMRYLLTYKCSQDHLELFFGAIRNRGCWNNNLMALQFMAAYKRLLVRHEVQQARGNCSMQDQTSILHVTRRANHHEDVAHDAPLDDHAAARRFGMIASPRAEDHDYVDVPNTTTLSLYVENVVDYIAGYVVRMLQRKITCPDCMAALQEQEGSGGLLLRRKNRGGLLVPSSSVVVICKSTEKCLRRLEASNSTCRKLIQRPNLQAAIVCATLHDLAEDQAELFRGIHEHMFDTEPQNNQVHSFLLLEDQAAPPGTPIYRTECGTKHKVQ</sequence>
<keyword evidence="2" id="KW-1185">Reference proteome</keyword>
<accession>A0AC60Q8V0</accession>
<protein>
    <submittedName>
        <fullName evidence="1">Uncharacterized protein</fullName>
    </submittedName>
</protein>
<organism evidence="1 2">
    <name type="scientific">Ixodes persulcatus</name>
    <name type="common">Taiga tick</name>
    <dbReference type="NCBI Taxonomy" id="34615"/>
    <lineage>
        <taxon>Eukaryota</taxon>
        <taxon>Metazoa</taxon>
        <taxon>Ecdysozoa</taxon>
        <taxon>Arthropoda</taxon>
        <taxon>Chelicerata</taxon>
        <taxon>Arachnida</taxon>
        <taxon>Acari</taxon>
        <taxon>Parasitiformes</taxon>
        <taxon>Ixodida</taxon>
        <taxon>Ixodoidea</taxon>
        <taxon>Ixodidae</taxon>
        <taxon>Ixodinae</taxon>
        <taxon>Ixodes</taxon>
    </lineage>
</organism>
<evidence type="ECO:0000313" key="1">
    <source>
        <dbReference type="EMBL" id="KAG0430214.1"/>
    </source>
</evidence>
<dbReference type="EMBL" id="JABSTQ010009343">
    <property type="protein sequence ID" value="KAG0430214.1"/>
    <property type="molecule type" value="Genomic_DNA"/>
</dbReference>
<gene>
    <name evidence="1" type="ORF">HPB47_022900</name>
</gene>
<name>A0AC60Q8V0_IXOPE</name>
<reference evidence="1 2" key="1">
    <citation type="journal article" date="2020" name="Cell">
        <title>Large-Scale Comparative Analyses of Tick Genomes Elucidate Their Genetic Diversity and Vector Capacities.</title>
        <authorList>
            <consortium name="Tick Genome and Microbiome Consortium (TIGMIC)"/>
            <person name="Jia N."/>
            <person name="Wang J."/>
            <person name="Shi W."/>
            <person name="Du L."/>
            <person name="Sun Y."/>
            <person name="Zhan W."/>
            <person name="Jiang J.F."/>
            <person name="Wang Q."/>
            <person name="Zhang B."/>
            <person name="Ji P."/>
            <person name="Bell-Sakyi L."/>
            <person name="Cui X.M."/>
            <person name="Yuan T.T."/>
            <person name="Jiang B.G."/>
            <person name="Yang W.F."/>
            <person name="Lam T.T."/>
            <person name="Chang Q.C."/>
            <person name="Ding S.J."/>
            <person name="Wang X.J."/>
            <person name="Zhu J.G."/>
            <person name="Ruan X.D."/>
            <person name="Zhao L."/>
            <person name="Wei J.T."/>
            <person name="Ye R.Z."/>
            <person name="Que T.C."/>
            <person name="Du C.H."/>
            <person name="Zhou Y.H."/>
            <person name="Cheng J.X."/>
            <person name="Dai P.F."/>
            <person name="Guo W.B."/>
            <person name="Han X.H."/>
            <person name="Huang E.J."/>
            <person name="Li L.F."/>
            <person name="Wei W."/>
            <person name="Gao Y.C."/>
            <person name="Liu J.Z."/>
            <person name="Shao H.Z."/>
            <person name="Wang X."/>
            <person name="Wang C.C."/>
            <person name="Yang T.C."/>
            <person name="Huo Q.B."/>
            <person name="Li W."/>
            <person name="Chen H.Y."/>
            <person name="Chen S.E."/>
            <person name="Zhou L.G."/>
            <person name="Ni X.B."/>
            <person name="Tian J.H."/>
            <person name="Sheng Y."/>
            <person name="Liu T."/>
            <person name="Pan Y.S."/>
            <person name="Xia L.Y."/>
            <person name="Li J."/>
            <person name="Zhao F."/>
            <person name="Cao W.C."/>
        </authorList>
    </citation>
    <scope>NUCLEOTIDE SEQUENCE [LARGE SCALE GENOMIC DNA]</scope>
    <source>
        <strain evidence="1">Iper-2018</strain>
    </source>
</reference>